<organism evidence="1 2">
    <name type="scientific">Streptomyces sp. 900116325</name>
    <dbReference type="NCBI Taxonomy" id="3154295"/>
    <lineage>
        <taxon>Bacteria</taxon>
        <taxon>Bacillati</taxon>
        <taxon>Actinomycetota</taxon>
        <taxon>Actinomycetes</taxon>
        <taxon>Kitasatosporales</taxon>
        <taxon>Streptomycetaceae</taxon>
        <taxon>Streptomyces</taxon>
    </lineage>
</organism>
<evidence type="ECO:0000313" key="1">
    <source>
        <dbReference type="EMBL" id="MET8433320.1"/>
    </source>
</evidence>
<keyword evidence="2" id="KW-1185">Reference proteome</keyword>
<accession>A0ABV2U655</accession>
<dbReference type="Proteomes" id="UP001550044">
    <property type="component" value="Unassembled WGS sequence"/>
</dbReference>
<evidence type="ECO:0000313" key="2">
    <source>
        <dbReference type="Proteomes" id="UP001550044"/>
    </source>
</evidence>
<gene>
    <name evidence="1" type="ORF">ABZV61_11020</name>
</gene>
<comment type="caution">
    <text evidence="1">The sequence shown here is derived from an EMBL/GenBank/DDBJ whole genome shotgun (WGS) entry which is preliminary data.</text>
</comment>
<reference evidence="1 2" key="1">
    <citation type="submission" date="2024-06" db="EMBL/GenBank/DDBJ databases">
        <title>The Natural Products Discovery Center: Release of the First 8490 Sequenced Strains for Exploring Actinobacteria Biosynthetic Diversity.</title>
        <authorList>
            <person name="Kalkreuter E."/>
            <person name="Kautsar S.A."/>
            <person name="Yang D."/>
            <person name="Bader C.D."/>
            <person name="Teijaro C.N."/>
            <person name="Fluegel L."/>
            <person name="Davis C.M."/>
            <person name="Simpson J.R."/>
            <person name="Lauterbach L."/>
            <person name="Steele A.D."/>
            <person name="Gui C."/>
            <person name="Meng S."/>
            <person name="Li G."/>
            <person name="Viehrig K."/>
            <person name="Ye F."/>
            <person name="Su P."/>
            <person name="Kiefer A.F."/>
            <person name="Nichols A."/>
            <person name="Cepeda A.J."/>
            <person name="Yan W."/>
            <person name="Fan B."/>
            <person name="Jiang Y."/>
            <person name="Adhikari A."/>
            <person name="Zheng C.-J."/>
            <person name="Schuster L."/>
            <person name="Cowan T.M."/>
            <person name="Smanski M.J."/>
            <person name="Chevrette M.G."/>
            <person name="De Carvalho L.P.S."/>
            <person name="Shen B."/>
        </authorList>
    </citation>
    <scope>NUCLEOTIDE SEQUENCE [LARGE SCALE GENOMIC DNA]</scope>
    <source>
        <strain evidence="1 2">NPDC005137</strain>
    </source>
</reference>
<dbReference type="RefSeq" id="WP_356709381.1">
    <property type="nucleotide sequence ID" value="NZ_JBEXIP010000006.1"/>
</dbReference>
<name>A0ABV2U655_9ACTN</name>
<dbReference type="EMBL" id="JBEXIP010000006">
    <property type="protein sequence ID" value="MET8433320.1"/>
    <property type="molecule type" value="Genomic_DNA"/>
</dbReference>
<proteinExistence type="predicted"/>
<protein>
    <submittedName>
        <fullName evidence="1">Uncharacterized protein</fullName>
    </submittedName>
</protein>
<sequence>MTSETMTKVEMSRLLLETIGSPIGTGTRVPRSEEIESLTEFAFKSRVGLLFLDECLRKGVALGPAARELHESLTKRRYATDDVIVRLTKSLDEVAKSEWVLFKSIKPFASTPNDTDWFPFDPKRHDELVRHLTCDGAFKPLERAPCQTTLIESSGEGITDTTKVGGVYYIDCYIYPSTDYFIYLDPRRLREYREETLVNGVSVPVLAPPAELAAIMFHNVFPERSFSIESYYLIKCYLEAIAERGYSAKFVQVCRDQKMEYAASVNLALVRDMDRAHFGIEDPAIPALLRDLGHPDFRVEAFAPRGAFPYEFPNRVYWTTFFSKQRDRTSLASTGNQVLHMLNPVFFAEVVKIIWRRSVKGGVYQQN</sequence>